<feature type="active site" evidence="5">
    <location>
        <position position="786"/>
    </location>
</feature>
<dbReference type="GO" id="GO:0030246">
    <property type="term" value="F:carbohydrate binding"/>
    <property type="evidence" value="ECO:0007669"/>
    <property type="project" value="InterPro"/>
</dbReference>
<evidence type="ECO:0000256" key="3">
    <source>
        <dbReference type="ARBA" id="ARBA00022737"/>
    </source>
</evidence>
<feature type="active site" evidence="5">
    <location>
        <position position="795"/>
    </location>
</feature>
<name>A0A2M8Z3X2_9FIRM</name>
<dbReference type="InterPro" id="IPR012970">
    <property type="entry name" value="Lyase_8_alpha_N"/>
</dbReference>
<dbReference type="GO" id="GO:0005576">
    <property type="term" value="C:extracellular region"/>
    <property type="evidence" value="ECO:0007669"/>
    <property type="project" value="InterPro"/>
</dbReference>
<dbReference type="GO" id="GO:0005975">
    <property type="term" value="P:carbohydrate metabolic process"/>
    <property type="evidence" value="ECO:0007669"/>
    <property type="project" value="InterPro"/>
</dbReference>
<dbReference type="Gene3D" id="2.10.270.10">
    <property type="entry name" value="Cholin Binding"/>
    <property type="match status" value="2"/>
</dbReference>
<feature type="domain" description="Polysaccharide lyase family 8 central" evidence="8">
    <location>
        <begin position="70"/>
        <end position="252"/>
    </location>
</feature>
<evidence type="ECO:0000256" key="6">
    <source>
        <dbReference type="PROSITE-ProRule" id="PRU00591"/>
    </source>
</evidence>
<dbReference type="Pfam" id="PF02278">
    <property type="entry name" value="Lyase_8"/>
    <property type="match status" value="2"/>
</dbReference>
<evidence type="ECO:0000259" key="8">
    <source>
        <dbReference type="Pfam" id="PF02278"/>
    </source>
</evidence>
<keyword evidence="4" id="KW-0456">Lyase</keyword>
<reference evidence="11 12" key="1">
    <citation type="submission" date="2017-11" db="EMBL/GenBank/DDBJ databases">
        <title>Understudied soil microbes with underappreciated capabilities: Untangling the Clostridium saccharolyticum group.</title>
        <authorList>
            <person name="Leschine S."/>
        </authorList>
    </citation>
    <scope>NUCLEOTIDE SEQUENCE [LARGE SCALE GENOMIC DNA]</scope>
    <source>
        <strain evidence="11 12">18A</strain>
    </source>
</reference>
<dbReference type="Pfam" id="PF19127">
    <property type="entry name" value="Choline_bind_3"/>
    <property type="match status" value="2"/>
</dbReference>
<dbReference type="InterPro" id="IPR038970">
    <property type="entry name" value="Lyase_8"/>
</dbReference>
<dbReference type="PANTHER" id="PTHR38481:SF1">
    <property type="entry name" value="HYALURONATE LYASE"/>
    <property type="match status" value="1"/>
</dbReference>
<dbReference type="EMBL" id="PGET01000001">
    <property type="protein sequence ID" value="PJJ28141.1"/>
    <property type="molecule type" value="Genomic_DNA"/>
</dbReference>
<feature type="chain" id="PRO_5014799377" evidence="7">
    <location>
        <begin position="29"/>
        <end position="1914"/>
    </location>
</feature>
<dbReference type="InterPro" id="IPR014718">
    <property type="entry name" value="GH-type_carb-bd"/>
</dbReference>
<dbReference type="OrthoDB" id="6636047at2"/>
<dbReference type="Gene3D" id="1.50.10.100">
    <property type="entry name" value="Chondroitin AC/alginate lyase"/>
    <property type="match status" value="1"/>
</dbReference>
<dbReference type="InterPro" id="IPR011071">
    <property type="entry name" value="Lyase_8-like_C"/>
</dbReference>
<dbReference type="SUPFAM" id="SSF69360">
    <property type="entry name" value="Cell wall binding repeat"/>
    <property type="match status" value="1"/>
</dbReference>
<accession>A0A2M8Z3X2</accession>
<evidence type="ECO:0000259" key="10">
    <source>
        <dbReference type="Pfam" id="PF08124"/>
    </source>
</evidence>
<dbReference type="Gene3D" id="2.60.220.10">
    <property type="entry name" value="Polysaccharide lyase family 8-like, C-terminal"/>
    <property type="match status" value="2"/>
</dbReference>
<feature type="repeat" description="Cell wall-binding" evidence="6">
    <location>
        <begin position="1787"/>
        <end position="1806"/>
    </location>
</feature>
<dbReference type="InterPro" id="IPR003159">
    <property type="entry name" value="Lyase_8_central_dom"/>
</dbReference>
<dbReference type="SUPFAM" id="SSF49863">
    <property type="entry name" value="Hyaluronate lyase-like, C-terminal domain"/>
    <property type="match status" value="2"/>
</dbReference>
<evidence type="ECO:0000259" key="9">
    <source>
        <dbReference type="Pfam" id="PF02884"/>
    </source>
</evidence>
<keyword evidence="3" id="KW-0677">Repeat</keyword>
<evidence type="ECO:0000313" key="12">
    <source>
        <dbReference type="Proteomes" id="UP000231092"/>
    </source>
</evidence>
<dbReference type="RefSeq" id="WP_100304668.1">
    <property type="nucleotide sequence ID" value="NZ_PGET01000001.1"/>
</dbReference>
<feature type="repeat" description="Cell wall-binding" evidence="6">
    <location>
        <begin position="1807"/>
        <end position="1826"/>
    </location>
</feature>
<dbReference type="PROSITE" id="PS51170">
    <property type="entry name" value="CW"/>
    <property type="match status" value="3"/>
</dbReference>
<keyword evidence="2 7" id="KW-0732">Signal</keyword>
<dbReference type="GO" id="GO:0016837">
    <property type="term" value="F:carbon-oxygen lyase activity, acting on polysaccharides"/>
    <property type="evidence" value="ECO:0007669"/>
    <property type="project" value="UniProtKB-ARBA"/>
</dbReference>
<dbReference type="Pfam" id="PF02884">
    <property type="entry name" value="Lyase_8_C"/>
    <property type="match status" value="2"/>
</dbReference>
<dbReference type="Proteomes" id="UP000231092">
    <property type="component" value="Unassembled WGS sequence"/>
</dbReference>
<feature type="domain" description="Polysaccharide lyase 8 N-terminal alpha-helical" evidence="10">
    <location>
        <begin position="608"/>
        <end position="889"/>
    </location>
</feature>
<dbReference type="InterPro" id="IPR011013">
    <property type="entry name" value="Gal_mutarotase_sf_dom"/>
</dbReference>
<dbReference type="InterPro" id="IPR004103">
    <property type="entry name" value="Lyase_8_C"/>
</dbReference>
<feature type="active site" evidence="5">
    <location>
        <position position="849"/>
    </location>
</feature>
<evidence type="ECO:0000313" key="11">
    <source>
        <dbReference type="EMBL" id="PJJ28141.1"/>
    </source>
</evidence>
<gene>
    <name evidence="11" type="ORF">H171_1631</name>
</gene>
<dbReference type="Gene3D" id="2.70.98.10">
    <property type="match status" value="2"/>
</dbReference>
<evidence type="ECO:0000256" key="2">
    <source>
        <dbReference type="ARBA" id="ARBA00022729"/>
    </source>
</evidence>
<dbReference type="SUPFAM" id="SSF74650">
    <property type="entry name" value="Galactose mutarotase-like"/>
    <property type="match status" value="2"/>
</dbReference>
<dbReference type="PANTHER" id="PTHR38481">
    <property type="entry name" value="HYALURONATE LYASE"/>
    <property type="match status" value="1"/>
</dbReference>
<evidence type="ECO:0000256" key="7">
    <source>
        <dbReference type="SAM" id="SignalP"/>
    </source>
</evidence>
<dbReference type="Pfam" id="PF08124">
    <property type="entry name" value="Lyase_8_N"/>
    <property type="match status" value="1"/>
</dbReference>
<feature type="domain" description="Polysaccharide lyase family 8 central" evidence="8">
    <location>
        <begin position="936"/>
        <end position="1225"/>
    </location>
</feature>
<feature type="repeat" description="Cell wall-binding" evidence="6">
    <location>
        <begin position="1827"/>
        <end position="1848"/>
    </location>
</feature>
<dbReference type="CDD" id="cd01083">
    <property type="entry name" value="GAG_Lyase"/>
    <property type="match status" value="1"/>
</dbReference>
<feature type="signal peptide" evidence="7">
    <location>
        <begin position="1"/>
        <end position="28"/>
    </location>
</feature>
<evidence type="ECO:0000256" key="4">
    <source>
        <dbReference type="ARBA" id="ARBA00023239"/>
    </source>
</evidence>
<dbReference type="SUPFAM" id="SSF48230">
    <property type="entry name" value="Chondroitin AC/alginate lyase"/>
    <property type="match status" value="1"/>
</dbReference>
<organism evidence="11 12">
    <name type="scientific">[Clostridium] celerecrescens 18A</name>
    <dbReference type="NCBI Taxonomy" id="1286362"/>
    <lineage>
        <taxon>Bacteria</taxon>
        <taxon>Bacillati</taxon>
        <taxon>Bacillota</taxon>
        <taxon>Clostridia</taxon>
        <taxon>Lachnospirales</taxon>
        <taxon>Lachnospiraceae</taxon>
        <taxon>Lacrimispora</taxon>
    </lineage>
</organism>
<dbReference type="InterPro" id="IPR008929">
    <property type="entry name" value="Chondroitin_lyas"/>
</dbReference>
<feature type="domain" description="Polysaccharide lyase family 8 C-terminal" evidence="9">
    <location>
        <begin position="1240"/>
        <end position="1304"/>
    </location>
</feature>
<evidence type="ECO:0000256" key="1">
    <source>
        <dbReference type="ARBA" id="ARBA00006699"/>
    </source>
</evidence>
<sequence length="1914" mass="210100">MKQKIRNKWKRVTSMCLAIQMIMTVPSAGQTLPVITGSELLNTRHYAASINPTVGGGSLSLSKSNDTTLAWNTMNEELIPGTTMFWEGGNQFRGAEITTELSMKSLSETYGVQGVKLGNEVHGVKSWFLFGGEILCAGAGLMAQTGSSGQLITVVDNIPVTKDTKLALTNPNNGYRNVLAASTNQWSSLVNTPTKGVHTQRNWLSASDLNNNELQWSYVFGDGETGSFLSTSNVYYRLNTKESDTAQLAEFFIAPGETYQYTMVSGKTTADYSNSSLYKTDARLLINTPQIQAASSNAEGIVSVNKWSSDSIRLDNQIVPLTMNESMSLTIKKDPSNGNITLNIAKPENQTVGYLEVTLETRGKGILTNSNQKALADSSFGSNIFLKFDASEMGPEPVVLKIEGKAAEAITGDEIVLVRGEDGRIEKPAELSGSIRWEVKIPKPDGSYVRNAGSSKIKRELLEGETDGTRKAGDADGSHIASVKKLSGEDALLMANEKGIATVLATDENGKQKKWNVTVLYEDPANLPQTEPEDYETIRKRWKDSLIGNDLTELDGGRVILDDIQAQAKSAWEAYAYKGQDSCAGIPWLKDEGAEGNPEILYENDAVEFRPAFKKVLAMAKAYAAKGNPYYQNDELIKDIKQIMNYLCSQCYSPKTQTDNWWTWEIGVPKDLIPILVLIYDQLTEEEINLYTEGLYFFQPDPYHEGIIGTGSTHAQGYRTAQGANIIDCSRTALGLGIIREDNELVYMAQKASSETFIIQSLKDSTKIADQGYTSGFYADGSYLDHSHVPYLGSYGIEFLKGGAGMPPLFAGTPWEYPREVQENLEFYLKEGFLNGMYDGMMLDSLKGRSVSRPAGSNRGAGREAMVLMIQLMDSVSPEVQEELKSSLKAWMEIDPGFIKTLSGAEYISIKEKALEIQGDDSITTSIAPIHKNLPLMDRAIHRTDKFLMALSMYSERIQNTEIMNHENRFGWHQGSGMTYLYNQDTMQYTENFWNTVNPLRLAGTTLVSKNIGNGQPDSSGFAQGGDFRSRESWVGGSSIENDGINGMSLTGEVRVKEGEGSPSVTYSPNLSAKKSWFMLGEQIVCLGAGISNSGEEYPVESIIENRRLRQDGDNPLIINGEPKDLMTESASLKDIVEGKVDVSGTTLSDVSWAHLKGNTAGSDIGYYFPVGSQTISVRKARNAGDWSMVGTSNGKAEENYLEMWFDHGKNPENATYEYVLLPGKTAEETEQYSREPQITVLSNTSQIQAVYDRSENILGANIWTDTAAKIGDFSVKGAASFMAKEDDNGNLTVSASDPTMKNTGTIVIEINKPVTDILSSDENVKAELTEYGAKLTIQAKGTNGSNSYATMQLAASLSPQAVTLSPGQSISFAVNDYTNDAGNVTWKVTGDKPLESGTGIDEEGGLDIDDFEESSRLNVTAELENGIKLQAFVSLGGKVGPELPKNIQKVQSLIEDAVKEAISNDDYSDYKVQKSIRSAVNALTAVSNEELATYLMDQLITLEELYKAAMAAKDCMIDSRVDSTETEMTGIQIAGAALSIPIKITGSSATPSSAVRATASNASKASPSSAFRIFEDEEDDQEIRTAVLSVTDGNVSETEEEFRKSFGLQLQLEDKYGNRKPISLNAPVKVWMDIPEQEKSNRSIAATFKGSGGETRQLPVYWDHKTDKISFVITDNGTVTLIIDSTTGGEEHFQVSIDDNLEGGSITANLTEGKKGTKVIVKTVPDIGYRLKRLSVNGKTVSLDKNGKYEFLLLQNTYITGEFRKTNLDGEGSQDKDRNYESRPASSVWKMVNGKWYYFNDKGNMATGWLLADGKWYWLSSDGAMHTGWVFDQMDGSWYYLDSSGTMAEGWNCIDGKWYYLTTQAEGSSGWALNQEKWEYKKPEGYSRPRGSLYMNGVTPDGWMVDSNGVWNQ</sequence>
<feature type="domain" description="Polysaccharide lyase family 8 C-terminal" evidence="9">
    <location>
        <begin position="284"/>
        <end position="349"/>
    </location>
</feature>
<proteinExistence type="inferred from homology"/>
<dbReference type="InterPro" id="IPR018337">
    <property type="entry name" value="Cell_wall/Cho-bd_repeat"/>
</dbReference>
<protein>
    <submittedName>
        <fullName evidence="11">Glucan-binding YG repeat protein</fullName>
    </submittedName>
</protein>
<evidence type="ECO:0000256" key="5">
    <source>
        <dbReference type="PIRSR" id="PIRSR638970-1"/>
    </source>
</evidence>
<comment type="similarity">
    <text evidence="1">Belongs to the polysaccharide lyase 8 family.</text>
</comment>
<comment type="caution">
    <text evidence="11">The sequence shown here is derived from an EMBL/GenBank/DDBJ whole genome shotgun (WGS) entry which is preliminary data.</text>
</comment>